<keyword evidence="12" id="KW-1185">Reference proteome</keyword>
<keyword evidence="4" id="KW-0552">Olfaction</keyword>
<proteinExistence type="predicted"/>
<evidence type="ECO:0000256" key="6">
    <source>
        <dbReference type="ARBA" id="ARBA00023040"/>
    </source>
</evidence>
<comment type="subcellular location">
    <subcellularLocation>
        <location evidence="1">Membrane</location>
        <topology evidence="1">Multi-pass membrane protein</topology>
    </subcellularLocation>
</comment>
<organism evidence="11 12">
    <name type="scientific">Cavia porcellus</name>
    <name type="common">Guinea pig</name>
    <dbReference type="NCBI Taxonomy" id="10141"/>
    <lineage>
        <taxon>Eukaryota</taxon>
        <taxon>Metazoa</taxon>
        <taxon>Chordata</taxon>
        <taxon>Craniata</taxon>
        <taxon>Vertebrata</taxon>
        <taxon>Euteleostomi</taxon>
        <taxon>Mammalia</taxon>
        <taxon>Eutheria</taxon>
        <taxon>Euarchontoglires</taxon>
        <taxon>Glires</taxon>
        <taxon>Rodentia</taxon>
        <taxon>Hystricomorpha</taxon>
        <taxon>Caviidae</taxon>
        <taxon>Cavia</taxon>
    </lineage>
</organism>
<dbReference type="InParanoid" id="A0A286XIW6"/>
<reference evidence="11" key="3">
    <citation type="submission" date="2025-09" db="UniProtKB">
        <authorList>
            <consortium name="Ensembl"/>
        </authorList>
    </citation>
    <scope>IDENTIFICATION</scope>
    <source>
        <strain evidence="11">2N</strain>
    </source>
</reference>
<dbReference type="Proteomes" id="UP000005447">
    <property type="component" value="Unassembled WGS sequence"/>
</dbReference>
<sequence length="261" mass="29542">MGYGNGTEVTDFYLLGFGGQQKFPSVLILEFLVIYVTSMVVILLINTDSRLQTPTYFLQHLAFADICYTSAVTPKMLQNFMAEDKSISFRRCVIQLLVYMTFATSCHYIVICKPLHYHFIMSQTVCILLVVGSYLMGSLNASSNINHFFCDIPPVINLLCSNMDFNFMQILGFVGFNLTFTVSVMTFSYIRILAAILRMSSAVGRKKTFSTCPPSEQSQDHMKVASIFYAIICHLCHPYSMRSKEAVKVAGKKFFKLGQNW</sequence>
<evidence type="ECO:0000256" key="8">
    <source>
        <dbReference type="ARBA" id="ARBA00023170"/>
    </source>
</evidence>
<evidence type="ECO:0000256" key="2">
    <source>
        <dbReference type="ARBA" id="ARBA00022606"/>
    </source>
</evidence>
<reference evidence="12" key="1">
    <citation type="journal article" date="2011" name="Nature">
        <title>A high-resolution map of human evolutionary constraint using 29 mammals.</title>
        <authorList>
            <person name="Lindblad-Toh K."/>
            <person name="Garber M."/>
            <person name="Zuk O."/>
            <person name="Lin M.F."/>
            <person name="Parker B.J."/>
            <person name="Washietl S."/>
            <person name="Kheradpour P."/>
            <person name="Ernst J."/>
            <person name="Jordan G."/>
            <person name="Mauceli E."/>
            <person name="Ward L.D."/>
            <person name="Lowe C.B."/>
            <person name="Holloway A.K."/>
            <person name="Clamp M."/>
            <person name="Gnerre S."/>
            <person name="Alfoldi J."/>
            <person name="Beal K."/>
            <person name="Chang J."/>
            <person name="Clawson H."/>
            <person name="Cuff J."/>
            <person name="Di Palma F."/>
            <person name="Fitzgerald S."/>
            <person name="Flicek P."/>
            <person name="Guttman M."/>
            <person name="Hubisz M.J."/>
            <person name="Jaffe D.B."/>
            <person name="Jungreis I."/>
            <person name="Kent W.J."/>
            <person name="Kostka D."/>
            <person name="Lara M."/>
            <person name="Martins A.L."/>
            <person name="Massingham T."/>
            <person name="Moltke I."/>
            <person name="Raney B.J."/>
            <person name="Rasmussen M.D."/>
            <person name="Robinson J."/>
            <person name="Stark A."/>
            <person name="Vilella A.J."/>
            <person name="Wen J."/>
            <person name="Xie X."/>
            <person name="Zody M.C."/>
            <person name="Baldwin J."/>
            <person name="Bloom T."/>
            <person name="Chin C.W."/>
            <person name="Heiman D."/>
            <person name="Nicol R."/>
            <person name="Nusbaum C."/>
            <person name="Young S."/>
            <person name="Wilkinson J."/>
            <person name="Worley K.C."/>
            <person name="Kovar C.L."/>
            <person name="Muzny D.M."/>
            <person name="Gibbs R.A."/>
            <person name="Cree A."/>
            <person name="Dihn H.H."/>
            <person name="Fowler G."/>
            <person name="Jhangiani S."/>
            <person name="Joshi V."/>
            <person name="Lee S."/>
            <person name="Lewis L.R."/>
            <person name="Nazareth L.V."/>
            <person name="Okwuonu G."/>
            <person name="Santibanez J."/>
            <person name="Warren W.C."/>
            <person name="Mardis E.R."/>
            <person name="Weinstock G.M."/>
            <person name="Wilson R.K."/>
            <person name="Delehaunty K."/>
            <person name="Dooling D."/>
            <person name="Fronik C."/>
            <person name="Fulton L."/>
            <person name="Fulton B."/>
            <person name="Graves T."/>
            <person name="Minx P."/>
            <person name="Sodergren E."/>
            <person name="Birney E."/>
            <person name="Margulies E.H."/>
            <person name="Herrero J."/>
            <person name="Green E.D."/>
            <person name="Haussler D."/>
            <person name="Siepel A."/>
            <person name="Goldman N."/>
            <person name="Pollard K.S."/>
            <person name="Pedersen J.S."/>
            <person name="Lander E.S."/>
            <person name="Kellis M."/>
        </authorList>
    </citation>
    <scope>NUCLEOTIDE SEQUENCE [LARGE SCALE GENOMIC DNA]</scope>
    <source>
        <strain evidence="12">2N</strain>
    </source>
</reference>
<evidence type="ECO:0000313" key="11">
    <source>
        <dbReference type="Ensembl" id="ENSCPOP00000025422.1"/>
    </source>
</evidence>
<accession>A0A286XIW6</accession>
<keyword evidence="8" id="KW-0675">Receptor</keyword>
<evidence type="ECO:0000256" key="5">
    <source>
        <dbReference type="ARBA" id="ARBA00022989"/>
    </source>
</evidence>
<feature type="transmembrane region" description="Helical" evidence="10">
    <location>
        <begin position="23"/>
        <end position="44"/>
    </location>
</feature>
<dbReference type="GO" id="GO:0016020">
    <property type="term" value="C:membrane"/>
    <property type="evidence" value="ECO:0007669"/>
    <property type="project" value="UniProtKB-SubCell"/>
</dbReference>
<dbReference type="GeneTree" id="ENSGT01150000286921"/>
<dbReference type="Gene3D" id="1.20.1070.10">
    <property type="entry name" value="Rhodopsin 7-helix transmembrane proteins"/>
    <property type="match status" value="1"/>
</dbReference>
<evidence type="ECO:0000256" key="4">
    <source>
        <dbReference type="ARBA" id="ARBA00022725"/>
    </source>
</evidence>
<dbReference type="EMBL" id="AAKN02049113">
    <property type="status" value="NOT_ANNOTATED_CDS"/>
    <property type="molecule type" value="Genomic_DNA"/>
</dbReference>
<keyword evidence="7 10" id="KW-0472">Membrane</keyword>
<name>A0A286XIW6_CAVPO</name>
<feature type="transmembrane region" description="Helical" evidence="10">
    <location>
        <begin position="170"/>
        <end position="197"/>
    </location>
</feature>
<feature type="transmembrane region" description="Helical" evidence="10">
    <location>
        <begin position="117"/>
        <end position="136"/>
    </location>
</feature>
<evidence type="ECO:0000256" key="1">
    <source>
        <dbReference type="ARBA" id="ARBA00004141"/>
    </source>
</evidence>
<keyword evidence="2" id="KW-0716">Sensory transduction</keyword>
<dbReference type="PANTHER" id="PTHR48018">
    <property type="entry name" value="OLFACTORY RECEPTOR"/>
    <property type="match status" value="1"/>
</dbReference>
<dbReference type="AlphaFoldDB" id="A0A286XIW6"/>
<evidence type="ECO:0000256" key="7">
    <source>
        <dbReference type="ARBA" id="ARBA00023136"/>
    </source>
</evidence>
<evidence type="ECO:0000313" key="12">
    <source>
        <dbReference type="Proteomes" id="UP000005447"/>
    </source>
</evidence>
<keyword evidence="6" id="KW-0297">G-protein coupled receptor</keyword>
<dbReference type="GO" id="GO:0004984">
    <property type="term" value="F:olfactory receptor activity"/>
    <property type="evidence" value="ECO:0007669"/>
    <property type="project" value="InterPro"/>
</dbReference>
<dbReference type="SUPFAM" id="SSF81321">
    <property type="entry name" value="Family A G protein-coupled receptor-like"/>
    <property type="match status" value="1"/>
</dbReference>
<dbReference type="Pfam" id="PF13853">
    <property type="entry name" value="7tm_4"/>
    <property type="match status" value="1"/>
</dbReference>
<dbReference type="VEuPathDB" id="HostDB:ENSCPOG00000038493"/>
<dbReference type="GO" id="GO:0004930">
    <property type="term" value="F:G protein-coupled receptor activity"/>
    <property type="evidence" value="ECO:0007669"/>
    <property type="project" value="UniProtKB-KW"/>
</dbReference>
<keyword evidence="3 10" id="KW-0812">Transmembrane</keyword>
<evidence type="ECO:0000256" key="3">
    <source>
        <dbReference type="ARBA" id="ARBA00022692"/>
    </source>
</evidence>
<feature type="transmembrane region" description="Helical" evidence="10">
    <location>
        <begin position="93"/>
        <end position="110"/>
    </location>
</feature>
<evidence type="ECO:0000256" key="10">
    <source>
        <dbReference type="SAM" id="Phobius"/>
    </source>
</evidence>
<dbReference type="STRING" id="10141.ENSCPOP00000025422"/>
<dbReference type="InterPro" id="IPR000725">
    <property type="entry name" value="Olfact_rcpt"/>
</dbReference>
<evidence type="ECO:0008006" key="13">
    <source>
        <dbReference type="Google" id="ProtNLM"/>
    </source>
</evidence>
<keyword evidence="5 10" id="KW-1133">Transmembrane helix</keyword>
<keyword evidence="9" id="KW-0807">Transducer</keyword>
<evidence type="ECO:0000256" key="9">
    <source>
        <dbReference type="ARBA" id="ARBA00023224"/>
    </source>
</evidence>
<dbReference type="Ensembl" id="ENSCPOT00000039527.1">
    <property type="protein sequence ID" value="ENSCPOP00000025422.1"/>
    <property type="gene ID" value="ENSCPOG00000038493.1"/>
</dbReference>
<reference evidence="11" key="2">
    <citation type="submission" date="2025-08" db="UniProtKB">
        <authorList>
            <consortium name="Ensembl"/>
        </authorList>
    </citation>
    <scope>IDENTIFICATION</scope>
    <source>
        <strain evidence="11">2N</strain>
    </source>
</reference>
<protein>
    <recommendedName>
        <fullName evidence="13">G-protein coupled receptors family 1 profile domain-containing protein</fullName>
    </recommendedName>
</protein>